<accession>A0ABT3TIE2</accession>
<proteinExistence type="predicted"/>
<dbReference type="Proteomes" id="UP001143362">
    <property type="component" value="Unassembled WGS sequence"/>
</dbReference>
<organism evidence="1 2">
    <name type="scientific">Candidatus Litorirhabdus singularis</name>
    <dbReference type="NCBI Taxonomy" id="2518993"/>
    <lineage>
        <taxon>Bacteria</taxon>
        <taxon>Pseudomonadati</taxon>
        <taxon>Pseudomonadota</taxon>
        <taxon>Gammaproteobacteria</taxon>
        <taxon>Cellvibrionales</taxon>
        <taxon>Halieaceae</taxon>
        <taxon>Candidatus Litorirhabdus</taxon>
    </lineage>
</organism>
<sequence>MNLSKLVIRVTSWNAARQIIGPLLSNGGAFDYALIMIQPHDIDEAHQWLGKRRRNHTQTIPTSGKAA</sequence>
<evidence type="ECO:0000313" key="2">
    <source>
        <dbReference type="Proteomes" id="UP001143362"/>
    </source>
</evidence>
<dbReference type="EMBL" id="SHNN01000003">
    <property type="protein sequence ID" value="MCX2982106.1"/>
    <property type="molecule type" value="Genomic_DNA"/>
</dbReference>
<name>A0ABT3TIE2_9GAMM</name>
<dbReference type="RefSeq" id="WP_279246136.1">
    <property type="nucleotide sequence ID" value="NZ_SHNN01000003.1"/>
</dbReference>
<keyword evidence="2" id="KW-1185">Reference proteome</keyword>
<gene>
    <name evidence="1" type="ORF">EYC98_14690</name>
</gene>
<reference evidence="1" key="1">
    <citation type="submission" date="2019-02" db="EMBL/GenBank/DDBJ databases">
        <authorList>
            <person name="Li S.-H."/>
        </authorList>
    </citation>
    <scope>NUCLEOTIDE SEQUENCE</scope>
    <source>
        <strain evidence="1">IMCC14734</strain>
    </source>
</reference>
<evidence type="ECO:0000313" key="1">
    <source>
        <dbReference type="EMBL" id="MCX2982106.1"/>
    </source>
</evidence>
<comment type="caution">
    <text evidence="1">The sequence shown here is derived from an EMBL/GenBank/DDBJ whole genome shotgun (WGS) entry which is preliminary data.</text>
</comment>
<protein>
    <submittedName>
        <fullName evidence="1">Uncharacterized protein</fullName>
    </submittedName>
</protein>